<organism evidence="6 7">
    <name type="scientific">Novosphingobium aerophilum</name>
    <dbReference type="NCBI Taxonomy" id="2839843"/>
    <lineage>
        <taxon>Bacteria</taxon>
        <taxon>Pseudomonadati</taxon>
        <taxon>Pseudomonadota</taxon>
        <taxon>Alphaproteobacteria</taxon>
        <taxon>Sphingomonadales</taxon>
        <taxon>Sphingomonadaceae</taxon>
        <taxon>Novosphingobium</taxon>
    </lineage>
</organism>
<evidence type="ECO:0000259" key="5">
    <source>
        <dbReference type="PROSITE" id="PS50949"/>
    </source>
</evidence>
<dbReference type="Pfam" id="PF00392">
    <property type="entry name" value="GntR"/>
    <property type="match status" value="1"/>
</dbReference>
<feature type="domain" description="HTH gntR-type" evidence="5">
    <location>
        <begin position="2"/>
        <end position="69"/>
    </location>
</feature>
<accession>A0A7X1F7S9</accession>
<keyword evidence="1" id="KW-0805">Transcription regulation</keyword>
<feature type="region of interest" description="Disordered" evidence="4">
    <location>
        <begin position="212"/>
        <end position="253"/>
    </location>
</feature>
<dbReference type="Gene3D" id="1.20.120.530">
    <property type="entry name" value="GntR ligand-binding domain-like"/>
    <property type="match status" value="1"/>
</dbReference>
<evidence type="ECO:0000313" key="6">
    <source>
        <dbReference type="EMBL" id="MBC2652000.1"/>
    </source>
</evidence>
<dbReference type="InterPro" id="IPR036388">
    <property type="entry name" value="WH-like_DNA-bd_sf"/>
</dbReference>
<dbReference type="PROSITE" id="PS50949">
    <property type="entry name" value="HTH_GNTR"/>
    <property type="match status" value="1"/>
</dbReference>
<dbReference type="SMART" id="SM00345">
    <property type="entry name" value="HTH_GNTR"/>
    <property type="match status" value="1"/>
</dbReference>
<protein>
    <submittedName>
        <fullName evidence="6">GntR family transcriptional regulator</fullName>
    </submittedName>
</protein>
<comment type="caution">
    <text evidence="6">The sequence shown here is derived from an EMBL/GenBank/DDBJ whole genome shotgun (WGS) entry which is preliminary data.</text>
</comment>
<dbReference type="EMBL" id="JACLAU010000013">
    <property type="protein sequence ID" value="MBC2652000.1"/>
    <property type="molecule type" value="Genomic_DNA"/>
</dbReference>
<proteinExistence type="predicted"/>
<dbReference type="PANTHER" id="PTHR43537:SF24">
    <property type="entry name" value="GLUCONATE OPERON TRANSCRIPTIONAL REPRESSOR"/>
    <property type="match status" value="1"/>
</dbReference>
<keyword evidence="7" id="KW-1185">Reference proteome</keyword>
<dbReference type="AlphaFoldDB" id="A0A7X1F7S9"/>
<evidence type="ECO:0000256" key="1">
    <source>
        <dbReference type="ARBA" id="ARBA00023015"/>
    </source>
</evidence>
<dbReference type="Gene3D" id="1.10.10.10">
    <property type="entry name" value="Winged helix-like DNA-binding domain superfamily/Winged helix DNA-binding domain"/>
    <property type="match status" value="1"/>
</dbReference>
<dbReference type="SUPFAM" id="SSF48008">
    <property type="entry name" value="GntR ligand-binding domain-like"/>
    <property type="match status" value="1"/>
</dbReference>
<evidence type="ECO:0000256" key="3">
    <source>
        <dbReference type="ARBA" id="ARBA00023163"/>
    </source>
</evidence>
<dbReference type="SMART" id="SM00895">
    <property type="entry name" value="FCD"/>
    <property type="match status" value="1"/>
</dbReference>
<dbReference type="GO" id="GO:0003700">
    <property type="term" value="F:DNA-binding transcription factor activity"/>
    <property type="evidence" value="ECO:0007669"/>
    <property type="project" value="InterPro"/>
</dbReference>
<dbReference type="InterPro" id="IPR000524">
    <property type="entry name" value="Tscrpt_reg_HTH_GntR"/>
</dbReference>
<keyword evidence="3" id="KW-0804">Transcription</keyword>
<feature type="compositionally biased region" description="Basic and acidic residues" evidence="4">
    <location>
        <begin position="212"/>
        <end position="222"/>
    </location>
</feature>
<keyword evidence="2" id="KW-0238">DNA-binding</keyword>
<dbReference type="RefSeq" id="WP_185683421.1">
    <property type="nucleotide sequence ID" value="NZ_JACLAU010000013.1"/>
</dbReference>
<dbReference type="InterPro" id="IPR011711">
    <property type="entry name" value="GntR_C"/>
</dbReference>
<dbReference type="Pfam" id="PF07729">
    <property type="entry name" value="FCD"/>
    <property type="match status" value="1"/>
</dbReference>
<dbReference type="PANTHER" id="PTHR43537">
    <property type="entry name" value="TRANSCRIPTIONAL REGULATOR, GNTR FAMILY"/>
    <property type="match status" value="1"/>
</dbReference>
<evidence type="ECO:0000256" key="4">
    <source>
        <dbReference type="SAM" id="MobiDB-lite"/>
    </source>
</evidence>
<dbReference type="GO" id="GO:0003677">
    <property type="term" value="F:DNA binding"/>
    <property type="evidence" value="ECO:0007669"/>
    <property type="project" value="UniProtKB-KW"/>
</dbReference>
<evidence type="ECO:0000313" key="7">
    <source>
        <dbReference type="Proteomes" id="UP000520156"/>
    </source>
</evidence>
<dbReference type="SUPFAM" id="SSF46785">
    <property type="entry name" value="Winged helix' DNA-binding domain"/>
    <property type="match status" value="1"/>
</dbReference>
<dbReference type="Proteomes" id="UP000520156">
    <property type="component" value="Unassembled WGS sequence"/>
</dbReference>
<gene>
    <name evidence="6" type="ORF">H7F49_09815</name>
</gene>
<sequence>MSRASDRAYNLIRGMILSGELGPGSQLAEEALAVLCDVSRTPIRDALRRLEADLLIRRTGTQRSFVADWSLSDIEDGFELRGMLEAHAARRACQRMDDRALARLRGCNARIRVAIERSEPDVGGFMDANREFHAVVLEQAASRRLSALLGTLVEQPVVRRTAEHYGSDQLWQSWSEHDELIAAFARRDSVWAEAVMQGHIRRAFHTYADAHKGRSGEPRYPVHDNCIQNDGRSGTGPANDDSGRGNAAVARER</sequence>
<name>A0A7X1F7S9_9SPHN</name>
<evidence type="ECO:0000256" key="2">
    <source>
        <dbReference type="ARBA" id="ARBA00023125"/>
    </source>
</evidence>
<dbReference type="InterPro" id="IPR008920">
    <property type="entry name" value="TF_FadR/GntR_C"/>
</dbReference>
<reference evidence="6 7" key="1">
    <citation type="submission" date="2020-08" db="EMBL/GenBank/DDBJ databases">
        <title>The genome sequence of Novosphingobium flavum 4Y4.</title>
        <authorList>
            <person name="Liu Y."/>
        </authorList>
    </citation>
    <scope>NUCLEOTIDE SEQUENCE [LARGE SCALE GENOMIC DNA]</scope>
    <source>
        <strain evidence="6 7">4Y4</strain>
    </source>
</reference>
<dbReference type="InterPro" id="IPR036390">
    <property type="entry name" value="WH_DNA-bd_sf"/>
</dbReference>